<dbReference type="Gene3D" id="3.20.80.10">
    <property type="entry name" value="Regulatory factor, effector binding domain"/>
    <property type="match status" value="1"/>
</dbReference>
<dbReference type="PANTHER" id="PTHR30204">
    <property type="entry name" value="REDOX-CYCLING DRUG-SENSING TRANSCRIPTIONAL ACTIVATOR SOXR"/>
    <property type="match status" value="1"/>
</dbReference>
<gene>
    <name evidence="3" type="ORF">SAMN02910291_02003</name>
</gene>
<feature type="domain" description="HTH merR-type" evidence="2">
    <location>
        <begin position="5"/>
        <end position="74"/>
    </location>
</feature>
<evidence type="ECO:0000259" key="2">
    <source>
        <dbReference type="PROSITE" id="PS50937"/>
    </source>
</evidence>
<evidence type="ECO:0000313" key="4">
    <source>
        <dbReference type="Proteomes" id="UP000182680"/>
    </source>
</evidence>
<dbReference type="InterPro" id="IPR011256">
    <property type="entry name" value="Reg_factor_effector_dom_sf"/>
</dbReference>
<keyword evidence="1 3" id="KW-0238">DNA-binding</keyword>
<dbReference type="Gene3D" id="1.10.1660.10">
    <property type="match status" value="1"/>
</dbReference>
<sequence>MTKRRYSISQMSEISNISKKALRFYDDLGLIESKRHGANNYRYYTQEDLLAVPPLKYYKQMGFHLGEIREAFELGSNTSLTALRKIFMKKIEGLQEEERTLHLRLTSVHDWLELLHEAEMVLENGLHSVSVKYVQPDDLLFHDQTFSSDIKSAIINLEFTNYVESVSNSITGPVMIRFSSIEDRIKDEPQNVQILQKTILPCQPEETQPYGGFLAACCYHIGEHGAIRDTYRKIQRWCASNNYICDQGSYERYVTDFWTTNHEELFVTEVLVKVSRPGNVRSLMAKAD</sequence>
<dbReference type="InterPro" id="IPR047057">
    <property type="entry name" value="MerR_fam"/>
</dbReference>
<dbReference type="Proteomes" id="UP000182680">
    <property type="component" value="Unassembled WGS sequence"/>
</dbReference>
<accession>A0AA94HUE4</accession>
<dbReference type="RefSeq" id="WP_072312128.1">
    <property type="nucleotide sequence ID" value="NZ_FPIW01000039.1"/>
</dbReference>
<dbReference type="GO" id="GO:0003700">
    <property type="term" value="F:DNA-binding transcription factor activity"/>
    <property type="evidence" value="ECO:0007669"/>
    <property type="project" value="InterPro"/>
</dbReference>
<dbReference type="AlphaFoldDB" id="A0AA94HUE4"/>
<evidence type="ECO:0000256" key="1">
    <source>
        <dbReference type="ARBA" id="ARBA00023125"/>
    </source>
</evidence>
<dbReference type="PROSITE" id="PS50937">
    <property type="entry name" value="HTH_MERR_2"/>
    <property type="match status" value="1"/>
</dbReference>
<dbReference type="SUPFAM" id="SSF46955">
    <property type="entry name" value="Putative DNA-binding domain"/>
    <property type="match status" value="1"/>
</dbReference>
<dbReference type="InterPro" id="IPR009061">
    <property type="entry name" value="DNA-bd_dom_put_sf"/>
</dbReference>
<dbReference type="PROSITE" id="PS00552">
    <property type="entry name" value="HTH_MERR_1"/>
    <property type="match status" value="1"/>
</dbReference>
<proteinExistence type="predicted"/>
<dbReference type="InterPro" id="IPR000551">
    <property type="entry name" value="MerR-type_HTH_dom"/>
</dbReference>
<comment type="caution">
    <text evidence="3">The sequence shown here is derived from an EMBL/GenBank/DDBJ whole genome shotgun (WGS) entry which is preliminary data.</text>
</comment>
<organism evidence="3 4">
    <name type="scientific">Desulfovibrio desulfuricans</name>
    <dbReference type="NCBI Taxonomy" id="876"/>
    <lineage>
        <taxon>Bacteria</taxon>
        <taxon>Pseudomonadati</taxon>
        <taxon>Thermodesulfobacteriota</taxon>
        <taxon>Desulfovibrionia</taxon>
        <taxon>Desulfovibrionales</taxon>
        <taxon>Desulfovibrionaceae</taxon>
        <taxon>Desulfovibrio</taxon>
    </lineage>
</organism>
<dbReference type="EMBL" id="FPIW01000039">
    <property type="protein sequence ID" value="SFW59348.1"/>
    <property type="molecule type" value="Genomic_DNA"/>
</dbReference>
<dbReference type="SMART" id="SM00422">
    <property type="entry name" value="HTH_MERR"/>
    <property type="match status" value="1"/>
</dbReference>
<dbReference type="InterPro" id="IPR029442">
    <property type="entry name" value="GyrI-like"/>
</dbReference>
<reference evidence="4" key="1">
    <citation type="submission" date="2016-11" db="EMBL/GenBank/DDBJ databases">
        <authorList>
            <person name="Jaros S."/>
            <person name="Januszkiewicz K."/>
            <person name="Wedrychowicz H."/>
        </authorList>
    </citation>
    <scope>NUCLEOTIDE SEQUENCE [LARGE SCALE GENOMIC DNA]</scope>
    <source>
        <strain evidence="4">DSM 7057</strain>
    </source>
</reference>
<dbReference type="GO" id="GO:0003677">
    <property type="term" value="F:DNA binding"/>
    <property type="evidence" value="ECO:0007669"/>
    <property type="project" value="UniProtKB-KW"/>
</dbReference>
<dbReference type="Pfam" id="PF13411">
    <property type="entry name" value="MerR_1"/>
    <property type="match status" value="1"/>
</dbReference>
<protein>
    <submittedName>
        <fullName evidence="3">DNA-binding transcriptional regulator, MerR family</fullName>
    </submittedName>
</protein>
<name>A0AA94HUE4_DESDE</name>
<dbReference type="SUPFAM" id="SSF55136">
    <property type="entry name" value="Probable bacterial effector-binding domain"/>
    <property type="match status" value="1"/>
</dbReference>
<dbReference type="Pfam" id="PF06445">
    <property type="entry name" value="GyrI-like"/>
    <property type="match status" value="1"/>
</dbReference>
<evidence type="ECO:0000313" key="3">
    <source>
        <dbReference type="EMBL" id="SFW59348.1"/>
    </source>
</evidence>
<dbReference type="PANTHER" id="PTHR30204:SF96">
    <property type="entry name" value="CHROMOSOME-ANCHORING PROTEIN RACA"/>
    <property type="match status" value="1"/>
</dbReference>